<dbReference type="GO" id="GO:0046872">
    <property type="term" value="F:metal ion binding"/>
    <property type="evidence" value="ECO:0007669"/>
    <property type="project" value="UniProtKB-KW"/>
</dbReference>
<keyword evidence="2" id="KW-0408">Iron</keyword>
<sequence>MSELINKVKELFDKEAIDLFIGYEEGSRRPRPFFAKNATDATKLVFDDRCQGNLAVYLTRKDLVRGKRVGISASYYALKSISQLFNENQLNKDLLTIIGIGSDGNLSVFEGQEQIKAYLKETPPPAKPEDDELVSKINAMSPAERWEFWTDELSKCFKCYACRAACPMCYCTKCIVEVNRPQWIQPWASTLGNMEWQINRVMHMAGRCSDCGSCGTACPLGIPIHLLTHKMKESVLANFGGDDERGNVLSTFKPEDQESFIL</sequence>
<dbReference type="Pfam" id="PF13183">
    <property type="entry name" value="Fer4_8"/>
    <property type="match status" value="1"/>
</dbReference>
<dbReference type="Gene3D" id="1.10.1060.10">
    <property type="entry name" value="Alpha-helical ferredoxin"/>
    <property type="match status" value="1"/>
</dbReference>
<evidence type="ECO:0000313" key="5">
    <source>
        <dbReference type="EMBL" id="SHE35692.1"/>
    </source>
</evidence>
<dbReference type="EMBL" id="FQUC01000001">
    <property type="protein sequence ID" value="SHE35692.1"/>
    <property type="molecule type" value="Genomic_DNA"/>
</dbReference>
<dbReference type="Proteomes" id="UP000184480">
    <property type="component" value="Unassembled WGS sequence"/>
</dbReference>
<keyword evidence="3" id="KW-0411">Iron-sulfur</keyword>
<evidence type="ECO:0000256" key="1">
    <source>
        <dbReference type="ARBA" id="ARBA00022723"/>
    </source>
</evidence>
<keyword evidence="1" id="KW-0479">Metal-binding</keyword>
<dbReference type="SUPFAM" id="SSF46548">
    <property type="entry name" value="alpha-helical ferredoxin"/>
    <property type="match status" value="1"/>
</dbReference>
<dbReference type="OrthoDB" id="9773828at2"/>
<evidence type="ECO:0000256" key="2">
    <source>
        <dbReference type="ARBA" id="ARBA00023004"/>
    </source>
</evidence>
<protein>
    <submittedName>
        <fullName evidence="5">4Fe-4S dicluster domain-containing protein</fullName>
    </submittedName>
</protein>
<dbReference type="InterPro" id="IPR009051">
    <property type="entry name" value="Helical_ferredxn"/>
</dbReference>
<accession>A0A1M4SU59</accession>
<evidence type="ECO:0000313" key="6">
    <source>
        <dbReference type="Proteomes" id="UP000184480"/>
    </source>
</evidence>
<dbReference type="PROSITE" id="PS51379">
    <property type="entry name" value="4FE4S_FER_2"/>
    <property type="match status" value="2"/>
</dbReference>
<evidence type="ECO:0000259" key="4">
    <source>
        <dbReference type="PROSITE" id="PS51379"/>
    </source>
</evidence>
<dbReference type="InterPro" id="IPR017900">
    <property type="entry name" value="4Fe4S_Fe_S_CS"/>
</dbReference>
<organism evidence="5 6">
    <name type="scientific">Dysgonomonas macrotermitis</name>
    <dbReference type="NCBI Taxonomy" id="1346286"/>
    <lineage>
        <taxon>Bacteria</taxon>
        <taxon>Pseudomonadati</taxon>
        <taxon>Bacteroidota</taxon>
        <taxon>Bacteroidia</taxon>
        <taxon>Bacteroidales</taxon>
        <taxon>Dysgonomonadaceae</taxon>
        <taxon>Dysgonomonas</taxon>
    </lineage>
</organism>
<dbReference type="AlphaFoldDB" id="A0A1M4SU59"/>
<reference evidence="6" key="1">
    <citation type="submission" date="2016-11" db="EMBL/GenBank/DDBJ databases">
        <authorList>
            <person name="Varghese N."/>
            <person name="Submissions S."/>
        </authorList>
    </citation>
    <scope>NUCLEOTIDE SEQUENCE [LARGE SCALE GENOMIC DNA]</scope>
    <source>
        <strain evidence="6">DSM 27370</strain>
    </source>
</reference>
<feature type="domain" description="4Fe-4S ferredoxin-type" evidence="4">
    <location>
        <begin position="146"/>
        <end position="177"/>
    </location>
</feature>
<dbReference type="GO" id="GO:0051536">
    <property type="term" value="F:iron-sulfur cluster binding"/>
    <property type="evidence" value="ECO:0007669"/>
    <property type="project" value="UniProtKB-KW"/>
</dbReference>
<keyword evidence="6" id="KW-1185">Reference proteome</keyword>
<dbReference type="STRING" id="1346286.SAMN05444362_101151"/>
<feature type="domain" description="4Fe-4S ferredoxin-type" evidence="4">
    <location>
        <begin position="199"/>
        <end position="229"/>
    </location>
</feature>
<proteinExistence type="predicted"/>
<dbReference type="PROSITE" id="PS00198">
    <property type="entry name" value="4FE4S_FER_1"/>
    <property type="match status" value="2"/>
</dbReference>
<name>A0A1M4SU59_9BACT</name>
<dbReference type="RefSeq" id="WP_062175261.1">
    <property type="nucleotide sequence ID" value="NZ_BBXL01000001.1"/>
</dbReference>
<gene>
    <name evidence="5" type="ORF">SAMN05444362_101151</name>
</gene>
<dbReference type="InterPro" id="IPR017896">
    <property type="entry name" value="4Fe4S_Fe-S-bd"/>
</dbReference>
<evidence type="ECO:0000256" key="3">
    <source>
        <dbReference type="ARBA" id="ARBA00023014"/>
    </source>
</evidence>